<dbReference type="Pfam" id="PF07870">
    <property type="entry name" value="DUF1657"/>
    <property type="match status" value="1"/>
</dbReference>
<dbReference type="EMBL" id="OAOP01000002">
    <property type="protein sequence ID" value="SNX68561.1"/>
    <property type="molecule type" value="Genomic_DNA"/>
</dbReference>
<dbReference type="PANTHER" id="PTHR34582">
    <property type="entry name" value="UPF0702 TRANSMEMBRANE PROTEIN YCAP"/>
    <property type="match status" value="1"/>
</dbReference>
<feature type="transmembrane region" description="Helical" evidence="7">
    <location>
        <begin position="7"/>
        <end position="26"/>
    </location>
</feature>
<evidence type="ECO:0000256" key="3">
    <source>
        <dbReference type="ARBA" id="ARBA00022475"/>
    </source>
</evidence>
<proteinExistence type="inferred from homology"/>
<evidence type="ECO:0000256" key="2">
    <source>
        <dbReference type="ARBA" id="ARBA00006448"/>
    </source>
</evidence>
<keyword evidence="6 7" id="KW-0472">Membrane</keyword>
<dbReference type="OrthoDB" id="9778331at2"/>
<feature type="transmembrane region" description="Helical" evidence="7">
    <location>
        <begin position="59"/>
        <end position="79"/>
    </location>
</feature>
<keyword evidence="3" id="KW-1003">Cell membrane</keyword>
<dbReference type="Pfam" id="PF04239">
    <property type="entry name" value="DUF421"/>
    <property type="match status" value="1"/>
</dbReference>
<evidence type="ECO:0000256" key="5">
    <source>
        <dbReference type="ARBA" id="ARBA00022989"/>
    </source>
</evidence>
<keyword evidence="4 7" id="KW-0812">Transmembrane</keyword>
<dbReference type="AlphaFoldDB" id="A0A285CLZ1"/>
<feature type="transmembrane region" description="Helical" evidence="7">
    <location>
        <begin position="33"/>
        <end position="53"/>
    </location>
</feature>
<keyword evidence="10" id="KW-1185">Reference proteome</keyword>
<comment type="similarity">
    <text evidence="2">Belongs to the UPF0702 family.</text>
</comment>
<comment type="subcellular location">
    <subcellularLocation>
        <location evidence="1">Cell membrane</location>
        <topology evidence="1">Multi-pass membrane protein</topology>
    </subcellularLocation>
</comment>
<accession>A0A285CLZ1</accession>
<feature type="domain" description="YetF C-terminal" evidence="8">
    <location>
        <begin position="82"/>
        <end position="214"/>
    </location>
</feature>
<dbReference type="Proteomes" id="UP000219546">
    <property type="component" value="Unassembled WGS sequence"/>
</dbReference>
<evidence type="ECO:0000259" key="8">
    <source>
        <dbReference type="Pfam" id="PF04239"/>
    </source>
</evidence>
<evidence type="ECO:0000256" key="1">
    <source>
        <dbReference type="ARBA" id="ARBA00004651"/>
    </source>
</evidence>
<dbReference type="InterPro" id="IPR007353">
    <property type="entry name" value="DUF421"/>
</dbReference>
<dbReference type="RefSeq" id="WP_097157758.1">
    <property type="nucleotide sequence ID" value="NZ_JBEPMQ010000001.1"/>
</dbReference>
<sequence>MPDHIDIILRALFFVVILFLITKMIGKKQISQLSFFEYVAGITIGSLASEVILKLETNILNGVLAIFVFGGIAWLADYISLKSRSAREFIEGKSTFLIKDGKILEENLKKEKYSIDDLMSLLREKNVYGLSEVESAILEHDGKLSVFVKKENQPLTAKDLNVKVANVKEPNAVIMDGQILDDGLQRAGKTREWLNIQLEKLEVLPENIFLGQVDSYGELTVDVYDDKKQVPSPQERPLLLAMIKKCQADLELFALETESKEAKDMFNRNATKLNDLKNKLTPYLS</sequence>
<dbReference type="Gene3D" id="3.30.240.20">
    <property type="entry name" value="bsu07140 like domains"/>
    <property type="match status" value="2"/>
</dbReference>
<name>A0A285CLZ1_9BACI</name>
<evidence type="ECO:0000313" key="9">
    <source>
        <dbReference type="EMBL" id="SNX68561.1"/>
    </source>
</evidence>
<organism evidence="9 10">
    <name type="scientific">Bacillus oleivorans</name>
    <dbReference type="NCBI Taxonomy" id="1448271"/>
    <lineage>
        <taxon>Bacteria</taxon>
        <taxon>Bacillati</taxon>
        <taxon>Bacillota</taxon>
        <taxon>Bacilli</taxon>
        <taxon>Bacillales</taxon>
        <taxon>Bacillaceae</taxon>
        <taxon>Bacillus</taxon>
    </lineage>
</organism>
<dbReference type="InterPro" id="IPR023090">
    <property type="entry name" value="UPF0702_alpha/beta_dom_sf"/>
</dbReference>
<reference evidence="9 10" key="1">
    <citation type="submission" date="2017-08" db="EMBL/GenBank/DDBJ databases">
        <authorList>
            <person name="de Groot N.N."/>
        </authorList>
    </citation>
    <scope>NUCLEOTIDE SEQUENCE [LARGE SCALE GENOMIC DNA]</scope>
    <source>
        <strain evidence="9 10">JC228</strain>
    </source>
</reference>
<gene>
    <name evidence="9" type="ORF">SAMN05877753_102595</name>
</gene>
<protein>
    <submittedName>
        <fullName evidence="9">Uncharacterized membrane protein YcaP</fullName>
    </submittedName>
</protein>
<evidence type="ECO:0000256" key="7">
    <source>
        <dbReference type="SAM" id="Phobius"/>
    </source>
</evidence>
<evidence type="ECO:0000256" key="4">
    <source>
        <dbReference type="ARBA" id="ARBA00022692"/>
    </source>
</evidence>
<evidence type="ECO:0000313" key="10">
    <source>
        <dbReference type="Proteomes" id="UP000219546"/>
    </source>
</evidence>
<evidence type="ECO:0000256" key="6">
    <source>
        <dbReference type="ARBA" id="ARBA00023136"/>
    </source>
</evidence>
<dbReference type="PANTHER" id="PTHR34582:SF7">
    <property type="entry name" value="UPF0702 TRANSMEMBRANE PROTEIN YDFS"/>
    <property type="match status" value="1"/>
</dbReference>
<dbReference type="GO" id="GO:0005886">
    <property type="term" value="C:plasma membrane"/>
    <property type="evidence" value="ECO:0007669"/>
    <property type="project" value="UniProtKB-SubCell"/>
</dbReference>
<dbReference type="InterPro" id="IPR012452">
    <property type="entry name" value="DUF1657"/>
</dbReference>
<keyword evidence="5 7" id="KW-1133">Transmembrane helix</keyword>